<dbReference type="InterPro" id="IPR029510">
    <property type="entry name" value="Ald_DH_CS_GLU"/>
</dbReference>
<protein>
    <submittedName>
        <fullName evidence="6">Aldehyde dehydrogenase family protein</fullName>
    </submittedName>
</protein>
<dbReference type="SUPFAM" id="SSF53720">
    <property type="entry name" value="ALDH-like"/>
    <property type="match status" value="1"/>
</dbReference>
<accession>A0A8J6Z931</accession>
<evidence type="ECO:0000256" key="3">
    <source>
        <dbReference type="PROSITE-ProRule" id="PRU10007"/>
    </source>
</evidence>
<dbReference type="InterPro" id="IPR016160">
    <property type="entry name" value="Ald_DH_CS_CYS"/>
</dbReference>
<comment type="similarity">
    <text evidence="1 4">Belongs to the aldehyde dehydrogenase family.</text>
</comment>
<dbReference type="InterPro" id="IPR016162">
    <property type="entry name" value="Ald_DH_N"/>
</dbReference>
<dbReference type="GO" id="GO:0016620">
    <property type="term" value="F:oxidoreductase activity, acting on the aldehyde or oxo group of donors, NAD or NADP as acceptor"/>
    <property type="evidence" value="ECO:0007669"/>
    <property type="project" value="InterPro"/>
</dbReference>
<dbReference type="PROSITE" id="PS00070">
    <property type="entry name" value="ALDEHYDE_DEHYDR_CYS"/>
    <property type="match status" value="1"/>
</dbReference>
<comment type="caution">
    <text evidence="6">The sequence shown here is derived from an EMBL/GenBank/DDBJ whole genome shotgun (WGS) entry which is preliminary data.</text>
</comment>
<proteinExistence type="inferred from homology"/>
<organism evidence="6 7">
    <name type="scientific">Mangrovicoccus algicola</name>
    <dbReference type="NCBI Taxonomy" id="2771008"/>
    <lineage>
        <taxon>Bacteria</taxon>
        <taxon>Pseudomonadati</taxon>
        <taxon>Pseudomonadota</taxon>
        <taxon>Alphaproteobacteria</taxon>
        <taxon>Rhodobacterales</taxon>
        <taxon>Paracoccaceae</taxon>
        <taxon>Mangrovicoccus</taxon>
    </lineage>
</organism>
<name>A0A8J6Z931_9RHOB</name>
<dbReference type="AlphaFoldDB" id="A0A8J6Z931"/>
<dbReference type="PANTHER" id="PTHR11699">
    <property type="entry name" value="ALDEHYDE DEHYDROGENASE-RELATED"/>
    <property type="match status" value="1"/>
</dbReference>
<keyword evidence="2 4" id="KW-0560">Oxidoreductase</keyword>
<evidence type="ECO:0000256" key="1">
    <source>
        <dbReference type="ARBA" id="ARBA00009986"/>
    </source>
</evidence>
<evidence type="ECO:0000313" key="6">
    <source>
        <dbReference type="EMBL" id="MBE3638171.1"/>
    </source>
</evidence>
<dbReference type="PROSITE" id="PS00687">
    <property type="entry name" value="ALDEHYDE_DEHYDR_GLU"/>
    <property type="match status" value="1"/>
</dbReference>
<dbReference type="Proteomes" id="UP000609121">
    <property type="component" value="Unassembled WGS sequence"/>
</dbReference>
<dbReference type="Gene3D" id="3.40.309.10">
    <property type="entry name" value="Aldehyde Dehydrogenase, Chain A, domain 2"/>
    <property type="match status" value="1"/>
</dbReference>
<dbReference type="InterPro" id="IPR016163">
    <property type="entry name" value="Ald_DH_C"/>
</dbReference>
<feature type="domain" description="Aldehyde dehydrogenase" evidence="5">
    <location>
        <begin position="21"/>
        <end position="486"/>
    </location>
</feature>
<dbReference type="Pfam" id="PF00171">
    <property type="entry name" value="Aldedh"/>
    <property type="match status" value="1"/>
</dbReference>
<evidence type="ECO:0000313" key="7">
    <source>
        <dbReference type="Proteomes" id="UP000609121"/>
    </source>
</evidence>
<evidence type="ECO:0000256" key="2">
    <source>
        <dbReference type="ARBA" id="ARBA00023002"/>
    </source>
</evidence>
<reference evidence="6" key="1">
    <citation type="submission" date="2020-09" db="EMBL/GenBank/DDBJ databases">
        <title>A novel bacterium of genus Mangrovicoccus, isolated from South China Sea.</title>
        <authorList>
            <person name="Huang H."/>
            <person name="Mo K."/>
            <person name="Hu Y."/>
        </authorList>
    </citation>
    <scope>NUCLEOTIDE SEQUENCE</scope>
    <source>
        <strain evidence="6">HB182678</strain>
    </source>
</reference>
<dbReference type="FunFam" id="3.40.605.10:FF:000007">
    <property type="entry name" value="NAD/NADP-dependent betaine aldehyde dehydrogenase"/>
    <property type="match status" value="1"/>
</dbReference>
<dbReference type="Gene3D" id="3.40.605.10">
    <property type="entry name" value="Aldehyde Dehydrogenase, Chain A, domain 1"/>
    <property type="match status" value="1"/>
</dbReference>
<gene>
    <name evidence="6" type="ORF">ICN82_08175</name>
</gene>
<keyword evidence="7" id="KW-1185">Reference proteome</keyword>
<dbReference type="InterPro" id="IPR016161">
    <property type="entry name" value="Ald_DH/histidinol_DH"/>
</dbReference>
<evidence type="ECO:0000259" key="5">
    <source>
        <dbReference type="Pfam" id="PF00171"/>
    </source>
</evidence>
<dbReference type="InterPro" id="IPR015590">
    <property type="entry name" value="Aldehyde_DH_dom"/>
</dbReference>
<dbReference type="EMBL" id="JACVXA010000019">
    <property type="protein sequence ID" value="MBE3638171.1"/>
    <property type="molecule type" value="Genomic_DNA"/>
</dbReference>
<evidence type="ECO:0000256" key="4">
    <source>
        <dbReference type="RuleBase" id="RU003345"/>
    </source>
</evidence>
<sequence length="490" mass="50476">MGAPADRTGAPQHLNFIAGQWRAAEGGAQFENRNPADLSDLIGHFPDSGAADVAAAVAGVAEAQPAWAAASPEARADMLYRAAEIIAARTPGIAAELTREEGKTLAEATNETSRIAANFRFYAGEALRLKGETYPAPGGQMVLSLRQPVGTVAVITPWNFPLSMAARKIAPALAAGNAVVFKPSEVSPLMGQRLVEVLLEAGLPQGLIALVHGKGPTVGRAITAAEGIDALTFTGSYAVGAQIQAALGTDTRCQLEMGGKNATLVLEDADIAKAAGIILKGAFGLSGQACTGTSRVLVARPLHDALLGRLAAAAEAVVIGPGDRAGVTMGPLATAAQLEKVGRYLDIARDEGAEIVTGGLPDQGELPEGHWIRPTVIAGVKRGSLLLKDEIFAPVVALCPFDTLEEALEIADDTEYGLALSVVSDHLPSVLKIAEATRHGIVKVNAPTTGVALNAPFGGVKHSSNQSAKEQGGANVMEFYSSLKTVYLGA</sequence>
<feature type="active site" evidence="3">
    <location>
        <position position="256"/>
    </location>
</feature>